<dbReference type="EMBL" id="GBXM01015767">
    <property type="protein sequence ID" value="JAH92810.1"/>
    <property type="molecule type" value="Transcribed_RNA"/>
</dbReference>
<sequence>MPIEPGSQPIKLKQSGTKILNITQCQCRRACLNYNFIKVIHFEKLPLLLNT</sequence>
<organism evidence="1">
    <name type="scientific">Anguilla anguilla</name>
    <name type="common">European freshwater eel</name>
    <name type="synonym">Muraena anguilla</name>
    <dbReference type="NCBI Taxonomy" id="7936"/>
    <lineage>
        <taxon>Eukaryota</taxon>
        <taxon>Metazoa</taxon>
        <taxon>Chordata</taxon>
        <taxon>Craniata</taxon>
        <taxon>Vertebrata</taxon>
        <taxon>Euteleostomi</taxon>
        <taxon>Actinopterygii</taxon>
        <taxon>Neopterygii</taxon>
        <taxon>Teleostei</taxon>
        <taxon>Anguilliformes</taxon>
        <taxon>Anguillidae</taxon>
        <taxon>Anguilla</taxon>
    </lineage>
</organism>
<reference evidence="1" key="2">
    <citation type="journal article" date="2015" name="Fish Shellfish Immunol.">
        <title>Early steps in the European eel (Anguilla anguilla)-Vibrio vulnificus interaction in the gills: Role of the RtxA13 toxin.</title>
        <authorList>
            <person name="Callol A."/>
            <person name="Pajuelo D."/>
            <person name="Ebbesson L."/>
            <person name="Teles M."/>
            <person name="MacKenzie S."/>
            <person name="Amaro C."/>
        </authorList>
    </citation>
    <scope>NUCLEOTIDE SEQUENCE</scope>
</reference>
<dbReference type="AlphaFoldDB" id="A0A0E9WTF6"/>
<name>A0A0E9WTF6_ANGAN</name>
<reference evidence="1" key="1">
    <citation type="submission" date="2014-11" db="EMBL/GenBank/DDBJ databases">
        <authorList>
            <person name="Amaro Gonzalez C."/>
        </authorList>
    </citation>
    <scope>NUCLEOTIDE SEQUENCE</scope>
</reference>
<evidence type="ECO:0000313" key="1">
    <source>
        <dbReference type="EMBL" id="JAH92810.1"/>
    </source>
</evidence>
<proteinExistence type="predicted"/>
<accession>A0A0E9WTF6</accession>
<protein>
    <submittedName>
        <fullName evidence="1">Uncharacterized protein</fullName>
    </submittedName>
</protein>